<feature type="chain" id="PRO_5021894113" description="DUF5666 domain-containing protein" evidence="1">
    <location>
        <begin position="20"/>
        <end position="154"/>
    </location>
</feature>
<organism evidence="2 3">
    <name type="scientific">Lacibacter cauensis</name>
    <dbReference type="NCBI Taxonomy" id="510947"/>
    <lineage>
        <taxon>Bacteria</taxon>
        <taxon>Pseudomonadati</taxon>
        <taxon>Bacteroidota</taxon>
        <taxon>Chitinophagia</taxon>
        <taxon>Chitinophagales</taxon>
        <taxon>Chitinophagaceae</taxon>
        <taxon>Lacibacter</taxon>
    </lineage>
</organism>
<dbReference type="AlphaFoldDB" id="A0A562SKZ0"/>
<dbReference type="OrthoDB" id="9824598at2"/>
<evidence type="ECO:0000313" key="2">
    <source>
        <dbReference type="EMBL" id="TWI81614.1"/>
    </source>
</evidence>
<dbReference type="RefSeq" id="WP_144886800.1">
    <property type="nucleotide sequence ID" value="NZ_VLLE01000004.1"/>
</dbReference>
<evidence type="ECO:0000256" key="1">
    <source>
        <dbReference type="SAM" id="SignalP"/>
    </source>
</evidence>
<feature type="signal peptide" evidence="1">
    <location>
        <begin position="1"/>
        <end position="19"/>
    </location>
</feature>
<evidence type="ECO:0008006" key="4">
    <source>
        <dbReference type="Google" id="ProtNLM"/>
    </source>
</evidence>
<reference evidence="2 3" key="1">
    <citation type="journal article" date="2015" name="Stand. Genomic Sci.">
        <title>Genomic Encyclopedia of Bacterial and Archaeal Type Strains, Phase III: the genomes of soil and plant-associated and newly described type strains.</title>
        <authorList>
            <person name="Whitman W.B."/>
            <person name="Woyke T."/>
            <person name="Klenk H.P."/>
            <person name="Zhou Y."/>
            <person name="Lilburn T.G."/>
            <person name="Beck B.J."/>
            <person name="De Vos P."/>
            <person name="Vandamme P."/>
            <person name="Eisen J.A."/>
            <person name="Garrity G."/>
            <person name="Hugenholtz P."/>
            <person name="Kyrpides N.C."/>
        </authorList>
    </citation>
    <scope>NUCLEOTIDE SEQUENCE [LARGE SCALE GENOMIC DNA]</scope>
    <source>
        <strain evidence="2 3">CGMCC 1.7271</strain>
    </source>
</reference>
<keyword evidence="3" id="KW-1185">Reference proteome</keyword>
<accession>A0A562SKZ0</accession>
<name>A0A562SKZ0_9BACT</name>
<sequence>MKQLVLVLALSILSTYSFSQEIKFESGHQKHDNKPAMFGTVSSRFTPSQTFISEVMNFRLNQQVDLFITNGLRFKGQVTSITSDAPGLTTVTVQSTDRPGLLLSISRTTLPDQTIAYRGIMISKKHSDMLMLDKDPVTGNYTWNKKQVSNMLAD</sequence>
<dbReference type="Proteomes" id="UP000316167">
    <property type="component" value="Unassembled WGS sequence"/>
</dbReference>
<gene>
    <name evidence="2" type="ORF">IQ13_2632</name>
</gene>
<evidence type="ECO:0000313" key="3">
    <source>
        <dbReference type="Proteomes" id="UP000316167"/>
    </source>
</evidence>
<dbReference type="EMBL" id="VLLE01000004">
    <property type="protein sequence ID" value="TWI81614.1"/>
    <property type="molecule type" value="Genomic_DNA"/>
</dbReference>
<proteinExistence type="predicted"/>
<protein>
    <recommendedName>
        <fullName evidence="4">DUF5666 domain-containing protein</fullName>
    </recommendedName>
</protein>
<comment type="caution">
    <text evidence="2">The sequence shown here is derived from an EMBL/GenBank/DDBJ whole genome shotgun (WGS) entry which is preliminary data.</text>
</comment>
<keyword evidence="1" id="KW-0732">Signal</keyword>